<feature type="transmembrane region" description="Helical" evidence="7">
    <location>
        <begin position="32"/>
        <end position="59"/>
    </location>
</feature>
<evidence type="ECO:0000256" key="5">
    <source>
        <dbReference type="PROSITE-ProRule" id="PRU00339"/>
    </source>
</evidence>
<evidence type="ECO:0000256" key="1">
    <source>
        <dbReference type="ARBA" id="ARBA00022737"/>
    </source>
</evidence>
<proteinExistence type="inferred from homology"/>
<evidence type="ECO:0000256" key="6">
    <source>
        <dbReference type="SAM" id="MobiDB-lite"/>
    </source>
</evidence>
<organism evidence="9 10">
    <name type="scientific">Trypanosoma rangeli SC58</name>
    <dbReference type="NCBI Taxonomy" id="429131"/>
    <lineage>
        <taxon>Eukaryota</taxon>
        <taxon>Discoba</taxon>
        <taxon>Euglenozoa</taxon>
        <taxon>Kinetoplastea</taxon>
        <taxon>Metakinetoplastina</taxon>
        <taxon>Trypanosomatida</taxon>
        <taxon>Trypanosomatidae</taxon>
        <taxon>Trypanosoma</taxon>
        <taxon>Herpetosoma</taxon>
    </lineage>
</organism>
<evidence type="ECO:0000256" key="4">
    <source>
        <dbReference type="ARBA" id="ARBA00040133"/>
    </source>
</evidence>
<name>A0A061JDE9_TRYRA</name>
<dbReference type="PROSITE" id="PS50005">
    <property type="entry name" value="TPR"/>
    <property type="match status" value="1"/>
</dbReference>
<dbReference type="VEuPathDB" id="TriTrypDB:TRSC58_00045"/>
<evidence type="ECO:0000259" key="8">
    <source>
        <dbReference type="Pfam" id="PF13877"/>
    </source>
</evidence>
<dbReference type="InterPro" id="IPR025986">
    <property type="entry name" value="RPAP3-like_C"/>
</dbReference>
<feature type="compositionally biased region" description="Polar residues" evidence="6">
    <location>
        <begin position="400"/>
        <end position="411"/>
    </location>
</feature>
<feature type="compositionally biased region" description="Polar residues" evidence="6">
    <location>
        <begin position="418"/>
        <end position="430"/>
    </location>
</feature>
<dbReference type="OrthoDB" id="629492at2759"/>
<evidence type="ECO:0000256" key="2">
    <source>
        <dbReference type="ARBA" id="ARBA00022803"/>
    </source>
</evidence>
<keyword evidence="1" id="KW-0677">Repeat</keyword>
<keyword evidence="2 5" id="KW-0802">TPR repeat</keyword>
<protein>
    <recommendedName>
        <fullName evidence="4">RNA polymerase II-associated protein 3</fullName>
    </recommendedName>
</protein>
<gene>
    <name evidence="9" type="ORF">TRSC58_00045</name>
</gene>
<dbReference type="Pfam" id="PF13414">
    <property type="entry name" value="TPR_11"/>
    <property type="match status" value="1"/>
</dbReference>
<feature type="domain" description="RNA-polymerase II-associated protein 3-like C-terminal" evidence="8">
    <location>
        <begin position="438"/>
        <end position="524"/>
    </location>
</feature>
<keyword evidence="10" id="KW-1185">Reference proteome</keyword>
<dbReference type="InterPro" id="IPR019734">
    <property type="entry name" value="TPR_rpt"/>
</dbReference>
<feature type="compositionally biased region" description="Polar residues" evidence="6">
    <location>
        <begin position="308"/>
        <end position="317"/>
    </location>
</feature>
<feature type="region of interest" description="Disordered" evidence="6">
    <location>
        <begin position="285"/>
        <end position="327"/>
    </location>
</feature>
<feature type="compositionally biased region" description="Acidic residues" evidence="6">
    <location>
        <begin position="285"/>
        <end position="294"/>
    </location>
</feature>
<feature type="repeat" description="TPR" evidence="5">
    <location>
        <begin position="147"/>
        <end position="180"/>
    </location>
</feature>
<dbReference type="Pfam" id="PF13181">
    <property type="entry name" value="TPR_8"/>
    <property type="match status" value="1"/>
</dbReference>
<dbReference type="AlphaFoldDB" id="A0A061JDE9"/>
<dbReference type="PANTHER" id="PTHR46423:SF1">
    <property type="entry name" value="RNA POLYMERASE II-ASSOCIATED PROTEIN 3"/>
    <property type="match status" value="1"/>
</dbReference>
<evidence type="ECO:0000313" key="10">
    <source>
        <dbReference type="Proteomes" id="UP000031737"/>
    </source>
</evidence>
<accession>A0A061JDE9</accession>
<dbReference type="PANTHER" id="PTHR46423">
    <property type="entry name" value="RNA POLYMERASE II-ASSOCIATED PROTEIN 3"/>
    <property type="match status" value="1"/>
</dbReference>
<feature type="region of interest" description="Disordered" evidence="6">
    <location>
        <begin position="396"/>
        <end position="433"/>
    </location>
</feature>
<dbReference type="Gene3D" id="1.25.40.10">
    <property type="entry name" value="Tetratricopeptide repeat domain"/>
    <property type="match status" value="1"/>
</dbReference>
<keyword evidence="7" id="KW-0472">Membrane</keyword>
<dbReference type="Pfam" id="PF13877">
    <property type="entry name" value="RPAP3_C"/>
    <property type="match status" value="1"/>
</dbReference>
<feature type="compositionally biased region" description="Basic and acidic residues" evidence="6">
    <location>
        <begin position="295"/>
        <end position="307"/>
    </location>
</feature>
<dbReference type="Proteomes" id="UP000031737">
    <property type="component" value="Unassembled WGS sequence"/>
</dbReference>
<dbReference type="SMART" id="SM00028">
    <property type="entry name" value="TPR"/>
    <property type="match status" value="3"/>
</dbReference>
<dbReference type="SUPFAM" id="SSF48452">
    <property type="entry name" value="TPR-like"/>
    <property type="match status" value="1"/>
</dbReference>
<evidence type="ECO:0000313" key="9">
    <source>
        <dbReference type="EMBL" id="ESL12191.1"/>
    </source>
</evidence>
<dbReference type="EMBL" id="AUPL01000045">
    <property type="protein sequence ID" value="ESL12191.1"/>
    <property type="molecule type" value="Genomic_DNA"/>
</dbReference>
<dbReference type="InterPro" id="IPR051966">
    <property type="entry name" value="RPAP3"/>
</dbReference>
<evidence type="ECO:0000256" key="3">
    <source>
        <dbReference type="ARBA" id="ARBA00038275"/>
    </source>
</evidence>
<comment type="caution">
    <text evidence="9">The sequence shown here is derived from an EMBL/GenBank/DDBJ whole genome shotgun (WGS) entry which is preliminary data.</text>
</comment>
<sequence>MVFCSQIYTFSLECGSDNLKTAPTNYGSKHHIALLLLLFMFLPLAFIIIIIILICFNLLEKCVINGATRGTAMDYASAIRQQAEDLQDELKELSLWQDEVRRREEAKKKRAVHPANTDTIPPVRGTVPSLRDAVFKSSGKVSGEDPVKNAKETGNSFFQSGKFKEAIESYGKGIDLDPEGAVAHVLYGNRALCHLKLERWEEAERDASACLRLNRSNPKGYFRRAMARKQLGNLKGARTDLEAVLALCPNDASAISEIKTITYMLQFEREKAGPIVKKVVIAEVDDDDDEEEEEQKSKEKKSNDETKTTNNGNSNENDTFETQKEENMQKEVHALELAREKQRRLQEVKAKEEEAKLSQKRRTCARVEVVEEEPVEAKTAGSTSMTKMAEERVTLPDVSQVESRASLSKSTANKRESQSIAPRTVQTSSRLSKETLKAPKSFTEFERVFTDIKGNEELCCYYISLIPPSNLRILFGNNMVPDILLGLLRTVKLLPGNVALAFLQGLCTVKRVEDIALFFDSSEKRVVEELLDVVSSCGASEKDMNLFRERLRVM</sequence>
<comment type="similarity">
    <text evidence="3">Belongs to the RPAP3 family.</text>
</comment>
<reference evidence="9 10" key="1">
    <citation type="submission" date="2013-07" db="EMBL/GenBank/DDBJ databases">
        <authorList>
            <person name="Stoco P.H."/>
            <person name="Wagner G."/>
            <person name="Gerber A."/>
            <person name="Zaha A."/>
            <person name="Thompson C."/>
            <person name="Bartholomeu D.C."/>
            <person name="Luckemeyer D.D."/>
            <person name="Bahia D."/>
            <person name="Loreto E."/>
            <person name="Prestes E.B."/>
            <person name="Lima F.M."/>
            <person name="Rodrigues-Luiz G."/>
            <person name="Vallejo G.A."/>
            <person name="Filho J.F."/>
            <person name="Monteiro K.M."/>
            <person name="Tyler K.M."/>
            <person name="de Almeida L.G."/>
            <person name="Ortiz M.F."/>
            <person name="Siervo M.A."/>
            <person name="de Moraes M.H."/>
            <person name="Cunha O.L."/>
            <person name="Mendonca-Neto R."/>
            <person name="Silva R."/>
            <person name="Teixeira S.M."/>
            <person name="Murta S.M."/>
            <person name="Sincero T.C."/>
            <person name="Mendes T.A."/>
            <person name="Urmenyi T.P."/>
            <person name="Silva V.G."/>
            <person name="da Rocha W.D."/>
            <person name="Andersson B."/>
            <person name="Romanha A.J."/>
            <person name="Steindel M."/>
            <person name="de Vasconcelos A.T."/>
            <person name="Grisard E.C."/>
        </authorList>
    </citation>
    <scope>NUCLEOTIDE SEQUENCE [LARGE SCALE GENOMIC DNA]</scope>
    <source>
        <strain evidence="9 10">SC58</strain>
    </source>
</reference>
<keyword evidence="7" id="KW-0812">Transmembrane</keyword>
<evidence type="ECO:0000256" key="7">
    <source>
        <dbReference type="SAM" id="Phobius"/>
    </source>
</evidence>
<dbReference type="GO" id="GO:0101031">
    <property type="term" value="C:protein folding chaperone complex"/>
    <property type="evidence" value="ECO:0007669"/>
    <property type="project" value="TreeGrafter"/>
</dbReference>
<dbReference type="InterPro" id="IPR011990">
    <property type="entry name" value="TPR-like_helical_dom_sf"/>
</dbReference>
<keyword evidence="7" id="KW-1133">Transmembrane helix</keyword>